<dbReference type="InterPro" id="IPR015797">
    <property type="entry name" value="NUDIX_hydrolase-like_dom_sf"/>
</dbReference>
<dbReference type="CDD" id="cd02883">
    <property type="entry name" value="NUDIX_Hydrolase"/>
    <property type="match status" value="1"/>
</dbReference>
<sequence>MHITGFHRLDEGPAVQVSVHHGDDPRMLLWSRGWAVTHWLSATGRDEDICLAAQVRRRTPTTRLPRRHGLHALSDACPAPGEVPVPHQRIAAYAVVRSNRGLLGTMCSDRTAVPGRWQLPGGGLERGETPSEAVIREIEEETAQHVHLLRVVDLQSDHWVGRSPEGKLEDFQALRIIYTAVCPDPTAPRVLDVGGTTQTARWVSMRHWRALPWTSGARSALDKYLDTVRDPRLAS</sequence>
<organism evidence="4 5">
    <name type="scientific">Propionibacterium cyclohexanicum</name>
    <dbReference type="NCBI Taxonomy" id="64702"/>
    <lineage>
        <taxon>Bacteria</taxon>
        <taxon>Bacillati</taxon>
        <taxon>Actinomycetota</taxon>
        <taxon>Actinomycetes</taxon>
        <taxon>Propionibacteriales</taxon>
        <taxon>Propionibacteriaceae</taxon>
        <taxon>Propionibacterium</taxon>
    </lineage>
</organism>
<dbReference type="Proteomes" id="UP000198815">
    <property type="component" value="Unassembled WGS sequence"/>
</dbReference>
<dbReference type="PANTHER" id="PTHR43046">
    <property type="entry name" value="GDP-MANNOSE MANNOSYL HYDROLASE"/>
    <property type="match status" value="1"/>
</dbReference>
<reference evidence="4 5" key="1">
    <citation type="submission" date="2016-10" db="EMBL/GenBank/DDBJ databases">
        <authorList>
            <person name="de Groot N.N."/>
        </authorList>
    </citation>
    <scope>NUCLEOTIDE SEQUENCE [LARGE SCALE GENOMIC DNA]</scope>
    <source>
        <strain evidence="4 5">DSM 16859</strain>
    </source>
</reference>
<dbReference type="GO" id="GO:0016787">
    <property type="term" value="F:hydrolase activity"/>
    <property type="evidence" value="ECO:0007669"/>
    <property type="project" value="UniProtKB-KW"/>
</dbReference>
<feature type="domain" description="Nudix hydrolase" evidence="3">
    <location>
        <begin position="85"/>
        <end position="225"/>
    </location>
</feature>
<dbReference type="OrthoDB" id="9804442at2"/>
<dbReference type="AlphaFoldDB" id="A0A1H9RGV2"/>
<dbReference type="InterPro" id="IPR020476">
    <property type="entry name" value="Nudix_hydrolase"/>
</dbReference>
<evidence type="ECO:0000313" key="5">
    <source>
        <dbReference type="Proteomes" id="UP000198815"/>
    </source>
</evidence>
<proteinExistence type="predicted"/>
<dbReference type="InterPro" id="IPR000086">
    <property type="entry name" value="NUDIX_hydrolase_dom"/>
</dbReference>
<dbReference type="Gene3D" id="3.90.79.10">
    <property type="entry name" value="Nucleoside Triphosphate Pyrophosphohydrolase"/>
    <property type="match status" value="1"/>
</dbReference>
<dbReference type="PANTHER" id="PTHR43046:SF14">
    <property type="entry name" value="MUTT_NUDIX FAMILY PROTEIN"/>
    <property type="match status" value="1"/>
</dbReference>
<name>A0A1H9RGV2_9ACTN</name>
<gene>
    <name evidence="4" type="ORF">SAMN05443377_10759</name>
</gene>
<evidence type="ECO:0000256" key="1">
    <source>
        <dbReference type="ARBA" id="ARBA00001946"/>
    </source>
</evidence>
<comment type="cofactor">
    <cofactor evidence="1">
        <name>Mg(2+)</name>
        <dbReference type="ChEBI" id="CHEBI:18420"/>
    </cofactor>
</comment>
<keyword evidence="2" id="KW-0378">Hydrolase</keyword>
<protein>
    <submittedName>
        <fullName evidence="4">NUDIX domain-containing protein</fullName>
    </submittedName>
</protein>
<dbReference type="PRINTS" id="PR00502">
    <property type="entry name" value="NUDIXFAMILY"/>
</dbReference>
<dbReference type="SUPFAM" id="SSF55811">
    <property type="entry name" value="Nudix"/>
    <property type="match status" value="1"/>
</dbReference>
<dbReference type="Pfam" id="PF00293">
    <property type="entry name" value="NUDIX"/>
    <property type="match status" value="1"/>
</dbReference>
<accession>A0A1H9RGV2</accession>
<dbReference type="STRING" id="64702.SAMN05443377_10759"/>
<evidence type="ECO:0000313" key="4">
    <source>
        <dbReference type="EMBL" id="SER71922.1"/>
    </source>
</evidence>
<evidence type="ECO:0000259" key="3">
    <source>
        <dbReference type="PROSITE" id="PS51462"/>
    </source>
</evidence>
<dbReference type="PROSITE" id="PS51462">
    <property type="entry name" value="NUDIX"/>
    <property type="match status" value="1"/>
</dbReference>
<keyword evidence="5" id="KW-1185">Reference proteome</keyword>
<evidence type="ECO:0000256" key="2">
    <source>
        <dbReference type="ARBA" id="ARBA00022801"/>
    </source>
</evidence>
<dbReference type="EMBL" id="FOGZ01000007">
    <property type="protein sequence ID" value="SER71922.1"/>
    <property type="molecule type" value="Genomic_DNA"/>
</dbReference>